<keyword evidence="2" id="KW-1185">Reference proteome</keyword>
<dbReference type="InterPro" id="IPR049457">
    <property type="entry name" value="Emfourin"/>
</dbReference>
<dbReference type="Proteomes" id="UP000631535">
    <property type="component" value="Unassembled WGS sequence"/>
</dbReference>
<evidence type="ECO:0000313" key="1">
    <source>
        <dbReference type="EMBL" id="GGO53220.1"/>
    </source>
</evidence>
<evidence type="ECO:0008006" key="3">
    <source>
        <dbReference type="Google" id="ProtNLM"/>
    </source>
</evidence>
<organism evidence="1 2">
    <name type="scientific">Streptomyces daqingensis</name>
    <dbReference type="NCBI Taxonomy" id="1472640"/>
    <lineage>
        <taxon>Bacteria</taxon>
        <taxon>Bacillati</taxon>
        <taxon>Actinomycetota</taxon>
        <taxon>Actinomycetes</taxon>
        <taxon>Kitasatosporales</taxon>
        <taxon>Streptomycetaceae</taxon>
        <taxon>Streptomyces</taxon>
    </lineage>
</organism>
<dbReference type="RefSeq" id="WP_189038474.1">
    <property type="nucleotide sequence ID" value="NZ_BMMP01000012.1"/>
</dbReference>
<protein>
    <recommendedName>
        <fullName evidence="3">Metalloprotease</fullName>
    </recommendedName>
</protein>
<dbReference type="Pfam" id="PF20242">
    <property type="entry name" value="Emfourin"/>
    <property type="match status" value="1"/>
</dbReference>
<dbReference type="EMBL" id="BMMP01000012">
    <property type="protein sequence ID" value="GGO53220.1"/>
    <property type="molecule type" value="Genomic_DNA"/>
</dbReference>
<name>A0ABQ2MIH8_9ACTN</name>
<reference evidence="2" key="1">
    <citation type="journal article" date="2019" name="Int. J. Syst. Evol. Microbiol.">
        <title>The Global Catalogue of Microorganisms (GCM) 10K type strain sequencing project: providing services to taxonomists for standard genome sequencing and annotation.</title>
        <authorList>
            <consortium name="The Broad Institute Genomics Platform"/>
            <consortium name="The Broad Institute Genome Sequencing Center for Infectious Disease"/>
            <person name="Wu L."/>
            <person name="Ma J."/>
        </authorList>
    </citation>
    <scope>NUCLEOTIDE SEQUENCE [LARGE SCALE GENOMIC DNA]</scope>
    <source>
        <strain evidence="2">CGMCC 4.7178</strain>
    </source>
</reference>
<accession>A0ABQ2MIH8</accession>
<evidence type="ECO:0000313" key="2">
    <source>
        <dbReference type="Proteomes" id="UP000631535"/>
    </source>
</evidence>
<sequence length="93" mass="9738">MRITVTRSGGFAGIVRNATLDTRQQSDAAELTDLARTALEEGRGAPGPVVPDGFFYEVEIDGEMLQWADPHLTAAQSALVKKVLGEGSPGGAP</sequence>
<gene>
    <name evidence="1" type="ORF">GCM10012287_39340</name>
</gene>
<comment type="caution">
    <text evidence="1">The sequence shown here is derived from an EMBL/GenBank/DDBJ whole genome shotgun (WGS) entry which is preliminary data.</text>
</comment>
<proteinExistence type="predicted"/>